<feature type="transmembrane region" description="Helical" evidence="7">
    <location>
        <begin position="144"/>
        <end position="162"/>
    </location>
</feature>
<feature type="domain" description="Phosphatidylglycerol lysyltransferase C-terminal" evidence="8">
    <location>
        <begin position="506"/>
        <end position="839"/>
    </location>
</feature>
<dbReference type="RefSeq" id="WP_344368177.1">
    <property type="nucleotide sequence ID" value="NZ_BAAAQB010000043.1"/>
</dbReference>
<dbReference type="InterPro" id="IPR024320">
    <property type="entry name" value="LPG_synthase_C"/>
</dbReference>
<feature type="compositionally biased region" description="Basic and acidic residues" evidence="6">
    <location>
        <begin position="752"/>
        <end position="763"/>
    </location>
</feature>
<gene>
    <name evidence="9" type="ORF">GCM10009825_40130</name>
</gene>
<evidence type="ECO:0000256" key="5">
    <source>
        <dbReference type="ARBA" id="ARBA00023136"/>
    </source>
</evidence>
<dbReference type="PANTHER" id="PTHR34697">
    <property type="entry name" value="PHOSPHATIDYLGLYCEROL LYSYLTRANSFERASE"/>
    <property type="match status" value="1"/>
</dbReference>
<feature type="transmembrane region" description="Helical" evidence="7">
    <location>
        <begin position="360"/>
        <end position="379"/>
    </location>
</feature>
<proteinExistence type="predicted"/>
<keyword evidence="10" id="KW-1185">Reference proteome</keyword>
<feature type="compositionally biased region" description="Gly residues" evidence="6">
    <location>
        <begin position="768"/>
        <end position="797"/>
    </location>
</feature>
<feature type="transmembrane region" description="Helical" evidence="7">
    <location>
        <begin position="318"/>
        <end position="340"/>
    </location>
</feature>
<feature type="region of interest" description="Disordered" evidence="6">
    <location>
        <begin position="749"/>
        <end position="798"/>
    </location>
</feature>
<evidence type="ECO:0000256" key="6">
    <source>
        <dbReference type="SAM" id="MobiDB-lite"/>
    </source>
</evidence>
<feature type="transmembrane region" description="Helical" evidence="7">
    <location>
        <begin position="66"/>
        <end position="94"/>
    </location>
</feature>
<keyword evidence="2" id="KW-1003">Cell membrane</keyword>
<dbReference type="Gene3D" id="1.20.1540.10">
    <property type="entry name" value="Rhomboid-like"/>
    <property type="match status" value="1"/>
</dbReference>
<dbReference type="InterPro" id="IPR051211">
    <property type="entry name" value="PG_lysyltransferase"/>
</dbReference>
<dbReference type="InterPro" id="IPR035952">
    <property type="entry name" value="Rhomboid-like_sf"/>
</dbReference>
<dbReference type="Proteomes" id="UP001500102">
    <property type="component" value="Unassembled WGS sequence"/>
</dbReference>
<feature type="transmembrane region" description="Helical" evidence="7">
    <location>
        <begin position="106"/>
        <end position="124"/>
    </location>
</feature>
<feature type="transmembrane region" description="Helical" evidence="7">
    <location>
        <begin position="289"/>
        <end position="309"/>
    </location>
</feature>
<feature type="transmembrane region" description="Helical" evidence="7">
    <location>
        <begin position="169"/>
        <end position="185"/>
    </location>
</feature>
<keyword evidence="4 7" id="KW-1133">Transmembrane helix</keyword>
<reference evidence="9 10" key="1">
    <citation type="journal article" date="2019" name="Int. J. Syst. Evol. Microbiol.">
        <title>The Global Catalogue of Microorganisms (GCM) 10K type strain sequencing project: providing services to taxonomists for standard genome sequencing and annotation.</title>
        <authorList>
            <consortium name="The Broad Institute Genomics Platform"/>
            <consortium name="The Broad Institute Genome Sequencing Center for Infectious Disease"/>
            <person name="Wu L."/>
            <person name="Ma J."/>
        </authorList>
    </citation>
    <scope>NUCLEOTIDE SEQUENCE [LARGE SCALE GENOMIC DNA]</scope>
    <source>
        <strain evidence="9 10">JCM 15921</strain>
    </source>
</reference>
<comment type="subcellular location">
    <subcellularLocation>
        <location evidence="1">Cell membrane</location>
        <topology evidence="1">Multi-pass membrane protein</topology>
    </subcellularLocation>
</comment>
<comment type="caution">
    <text evidence="9">The sequence shown here is derived from an EMBL/GenBank/DDBJ whole genome shotgun (WGS) entry which is preliminary data.</text>
</comment>
<evidence type="ECO:0000256" key="4">
    <source>
        <dbReference type="ARBA" id="ARBA00022989"/>
    </source>
</evidence>
<evidence type="ECO:0000313" key="10">
    <source>
        <dbReference type="Proteomes" id="UP001500102"/>
    </source>
</evidence>
<protein>
    <submittedName>
        <fullName evidence="9">DUF2156 domain-containing protein</fullName>
    </submittedName>
</protein>
<dbReference type="EMBL" id="BAAAQB010000043">
    <property type="protein sequence ID" value="GAA2146549.1"/>
    <property type="molecule type" value="Genomic_DNA"/>
</dbReference>
<keyword evidence="3 7" id="KW-0812">Transmembrane</keyword>
<dbReference type="Pfam" id="PF09924">
    <property type="entry name" value="LPG_synthase_C"/>
    <property type="match status" value="1"/>
</dbReference>
<keyword evidence="5 7" id="KW-0472">Membrane</keyword>
<accession>A0ABN2ZRX2</accession>
<feature type="transmembrane region" description="Helical" evidence="7">
    <location>
        <begin position="459"/>
        <end position="481"/>
    </location>
</feature>
<evidence type="ECO:0000256" key="7">
    <source>
        <dbReference type="SAM" id="Phobius"/>
    </source>
</evidence>
<evidence type="ECO:0000256" key="3">
    <source>
        <dbReference type="ARBA" id="ARBA00022692"/>
    </source>
</evidence>
<name>A0ABN2ZRX2_9MICC</name>
<organism evidence="9 10">
    <name type="scientific">Arthrobacter humicola</name>
    <dbReference type="NCBI Taxonomy" id="409291"/>
    <lineage>
        <taxon>Bacteria</taxon>
        <taxon>Bacillati</taxon>
        <taxon>Actinomycetota</taxon>
        <taxon>Actinomycetes</taxon>
        <taxon>Micrococcales</taxon>
        <taxon>Micrococcaceae</taxon>
        <taxon>Arthrobacter</taxon>
    </lineage>
</organism>
<feature type="transmembrane region" description="Helical" evidence="7">
    <location>
        <begin position="20"/>
        <end position="46"/>
    </location>
</feature>
<feature type="transmembrane region" description="Helical" evidence="7">
    <location>
        <begin position="395"/>
        <end position="418"/>
    </location>
</feature>
<feature type="transmembrane region" description="Helical" evidence="7">
    <location>
        <begin position="227"/>
        <end position="246"/>
    </location>
</feature>
<sequence>MDASWLGVWKQGVRRTLAHFRAVPFTLTVLTAFLAIGALTGSFLSGPPHALLPIASVSAPGLKAGHWWSLFTSLFFATNLLAYLAASLMILLLLGLAERHLGTLRTAVFFFVGQFAAVTLFLLITQLARYLGDGWLGLMVSARLIGPYAAVLAVVLAASALLPTLWQRRLRTAVVSVSLLLVLYVGHAETVVGLCGALAGLAAGWWIQGDRGTLHRHRSTGRETRNLLALTVTIFAVGPILTAVVSSPTGPLALLRDVVLNPLPTLSQLEENCGGTVDVNCLEAGRAGFAGPLGLALAVVPVVLLLICADGMRQGRRLALRIAIIVQLGVTALAAVYLALFARIPHYPNRPGPAVMGSGFVHVLPLVAVPLLVVVLLWFNRRQFRVETAPQARRTLALVVGGTWLALTGAYTGAWLAAGGMDRDGGPLGLVAELARQYLPLPIPGAYSRLFQNRNAVEAFLFAYAGIIFWGVALAAVWLVLRRRLHGTGMNSTDVGSWDRDTARELIRQGGDSLSWMALWEPNKYWFTPDRRGGIAYQQHGNVALTLAGPFGPAALHQETAAGFMRYCAENALIPCFYSCTDGLWPMLSARGFRRVAVAQETRLAVRELEFKGKQWQNVRTALNRAAKTGVRAVWGRYSGFPAPLRAQLSEVSEEWAAQKHVPEMGFTLGSMDELDDDEVLCCLAVDAAGRVHGVTSWLPVFEDGRIVSWTLDFMRRRGDAFPGVMEFLIASAVQELKRTVEVISLSGSPLAKDRSGDDAGEREGDDGGGALGGGPGGGSTGDGDAGPGDGGRGDAGPEGLAGILDVVGRALEPVYGFRSLATFKSRFKPDYRTLYLYYQDPLQLPAMGRALSRAYLPGLSVRQSARLLRTLVR</sequence>
<dbReference type="SUPFAM" id="SSF144091">
    <property type="entry name" value="Rhomboid-like"/>
    <property type="match status" value="1"/>
</dbReference>
<evidence type="ECO:0000256" key="1">
    <source>
        <dbReference type="ARBA" id="ARBA00004651"/>
    </source>
</evidence>
<feature type="transmembrane region" description="Helical" evidence="7">
    <location>
        <begin position="191"/>
        <end position="207"/>
    </location>
</feature>
<dbReference type="PANTHER" id="PTHR34697:SF2">
    <property type="entry name" value="PHOSPHATIDYLGLYCEROL LYSYLTRANSFERASE"/>
    <property type="match status" value="1"/>
</dbReference>
<evidence type="ECO:0000313" key="9">
    <source>
        <dbReference type="EMBL" id="GAA2146549.1"/>
    </source>
</evidence>
<evidence type="ECO:0000259" key="8">
    <source>
        <dbReference type="Pfam" id="PF09924"/>
    </source>
</evidence>
<evidence type="ECO:0000256" key="2">
    <source>
        <dbReference type="ARBA" id="ARBA00022475"/>
    </source>
</evidence>